<dbReference type="RefSeq" id="WP_244976598.1">
    <property type="nucleotide sequence ID" value="NZ_CADILD010000001.1"/>
</dbReference>
<evidence type="ECO:0000256" key="1">
    <source>
        <dbReference type="ARBA" id="ARBA00005964"/>
    </source>
</evidence>
<dbReference type="EMBL" id="CADILD010000001">
    <property type="protein sequence ID" value="CAB3828480.1"/>
    <property type="molecule type" value="Genomic_DNA"/>
</dbReference>
<sequence>MASLTRPEHRNSLAFIALRRTRRHYASVITLTPPATPALTADGQPVVSIQSGRLRGTRAGGVASFKRVPYAANPFTAANRFQAPKPVAPWDGTRDATAFGPPPPQPSRDPQAVLFGGCDDLTLNIWTPDPSTKGLPVMVWIPGGAFIRADASEPAYDGDHFAVDGIVVVTVNYRVGVDGFMAIEGAPANRGLLDQIAALKWVRENIAAFGGDAANVTLFGQSAGAESAAILLASPKTEGLFKRVILQSPPMQAMSSADGTRLAAVFAKGLGVAPTVDGLAGVPLDKLIDAGTKLATAIKDPATWGKLSLGGTAFLPVIDGDVIDASPIDMLARGPKPGVPVIVGSTDEEARIYMVPGDAIDHIQQQAIDQFIGALKLPANTLDIYRTNPANVTIGDLYTALQSDYTFRMPALRIAELRSSKWQTWHYNFSWRSPGFGGRLGAAHFVDVPFSFDTLSSDQAKAFVGTNPPASLAEAMHGAWVAFAKTGDPGWPAYDLTTRLTKRFDATSSLVADPEKATRGLWKDVAF</sequence>
<dbReference type="PROSITE" id="PS00122">
    <property type="entry name" value="CARBOXYLESTERASE_B_1"/>
    <property type="match status" value="1"/>
</dbReference>
<dbReference type="Pfam" id="PF00135">
    <property type="entry name" value="COesterase"/>
    <property type="match status" value="1"/>
</dbReference>
<feature type="domain" description="Carboxylesterase type B" evidence="4">
    <location>
        <begin position="44"/>
        <end position="490"/>
    </location>
</feature>
<reference evidence="5 6" key="1">
    <citation type="submission" date="2020-04" db="EMBL/GenBank/DDBJ databases">
        <authorList>
            <person name="De Canck E."/>
        </authorList>
    </citation>
    <scope>NUCLEOTIDE SEQUENCE [LARGE SCALE GENOMIC DNA]</scope>
    <source>
        <strain evidence="5 6">LMG 1861</strain>
    </source>
</reference>
<accession>A0A6S7C325</accession>
<comment type="similarity">
    <text evidence="1 3">Belongs to the type-B carboxylesterase/lipase family.</text>
</comment>
<dbReference type="AlphaFoldDB" id="A0A6S7C325"/>
<proteinExistence type="inferred from homology"/>
<evidence type="ECO:0000259" key="4">
    <source>
        <dbReference type="Pfam" id="PF00135"/>
    </source>
</evidence>
<dbReference type="EC" id="3.1.1.-" evidence="3"/>
<dbReference type="PANTHER" id="PTHR11559">
    <property type="entry name" value="CARBOXYLESTERASE"/>
    <property type="match status" value="1"/>
</dbReference>
<dbReference type="Gene3D" id="3.40.50.1820">
    <property type="entry name" value="alpha/beta hydrolase"/>
    <property type="match status" value="1"/>
</dbReference>
<organism evidence="5 6">
    <name type="scientific">Achromobacter piechaudii</name>
    <dbReference type="NCBI Taxonomy" id="72556"/>
    <lineage>
        <taxon>Bacteria</taxon>
        <taxon>Pseudomonadati</taxon>
        <taxon>Pseudomonadota</taxon>
        <taxon>Betaproteobacteria</taxon>
        <taxon>Burkholderiales</taxon>
        <taxon>Alcaligenaceae</taxon>
        <taxon>Achromobacter</taxon>
    </lineage>
</organism>
<dbReference type="InterPro" id="IPR019826">
    <property type="entry name" value="Carboxylesterase_B_AS"/>
</dbReference>
<dbReference type="GO" id="GO:0016787">
    <property type="term" value="F:hydrolase activity"/>
    <property type="evidence" value="ECO:0007669"/>
    <property type="project" value="UniProtKB-KW"/>
</dbReference>
<dbReference type="InterPro" id="IPR002018">
    <property type="entry name" value="CarbesteraseB"/>
</dbReference>
<name>A0A6S7C325_9BURK</name>
<dbReference type="InterPro" id="IPR050309">
    <property type="entry name" value="Type-B_Carboxylest/Lipase"/>
</dbReference>
<dbReference type="SUPFAM" id="SSF53474">
    <property type="entry name" value="alpha/beta-Hydrolases"/>
    <property type="match status" value="1"/>
</dbReference>
<evidence type="ECO:0000313" key="6">
    <source>
        <dbReference type="Proteomes" id="UP000494105"/>
    </source>
</evidence>
<evidence type="ECO:0000256" key="3">
    <source>
        <dbReference type="RuleBase" id="RU361235"/>
    </source>
</evidence>
<gene>
    <name evidence="5" type="ORF">LMG1861_00634</name>
</gene>
<evidence type="ECO:0000313" key="5">
    <source>
        <dbReference type="EMBL" id="CAB3828480.1"/>
    </source>
</evidence>
<dbReference type="Proteomes" id="UP000494105">
    <property type="component" value="Unassembled WGS sequence"/>
</dbReference>
<evidence type="ECO:0000256" key="2">
    <source>
        <dbReference type="ARBA" id="ARBA00022801"/>
    </source>
</evidence>
<keyword evidence="2 3" id="KW-0378">Hydrolase</keyword>
<protein>
    <recommendedName>
        <fullName evidence="3">Carboxylic ester hydrolase</fullName>
        <ecNumber evidence="3">3.1.1.-</ecNumber>
    </recommendedName>
</protein>
<dbReference type="InterPro" id="IPR029058">
    <property type="entry name" value="AB_hydrolase_fold"/>
</dbReference>